<keyword evidence="3" id="KW-1185">Reference proteome</keyword>
<dbReference type="AlphaFoldDB" id="A0A1H9JUJ8"/>
<evidence type="ECO:0000313" key="3">
    <source>
        <dbReference type="Proteomes" id="UP000183658"/>
    </source>
</evidence>
<dbReference type="CDD" id="cd04301">
    <property type="entry name" value="NAT_SF"/>
    <property type="match status" value="1"/>
</dbReference>
<dbReference type="SUPFAM" id="SSF55729">
    <property type="entry name" value="Acyl-CoA N-acyltransferases (Nat)"/>
    <property type="match status" value="1"/>
</dbReference>
<dbReference type="Pfam" id="PF13673">
    <property type="entry name" value="Acetyltransf_10"/>
    <property type="match status" value="1"/>
</dbReference>
<accession>A0A1H9JUJ8</accession>
<dbReference type="Proteomes" id="UP000183658">
    <property type="component" value="Unassembled WGS sequence"/>
</dbReference>
<name>A0A1H9JUJ8_FLAFI</name>
<gene>
    <name evidence="2" type="ORF">SAMN05444355_10560</name>
</gene>
<feature type="domain" description="N-acetyltransferase" evidence="1">
    <location>
        <begin position="1"/>
        <end position="147"/>
    </location>
</feature>
<dbReference type="InterPro" id="IPR000182">
    <property type="entry name" value="GNAT_dom"/>
</dbReference>
<dbReference type="PROSITE" id="PS51186">
    <property type="entry name" value="GNAT"/>
    <property type="match status" value="1"/>
</dbReference>
<dbReference type="Gene3D" id="3.40.630.30">
    <property type="match status" value="1"/>
</dbReference>
<reference evidence="3" key="1">
    <citation type="submission" date="2016-10" db="EMBL/GenBank/DDBJ databases">
        <authorList>
            <person name="Varghese N."/>
            <person name="Submissions S."/>
        </authorList>
    </citation>
    <scope>NUCLEOTIDE SEQUENCE [LARGE SCALE GENOMIC DNA]</scope>
    <source>
        <strain evidence="3">DSM 15719</strain>
    </source>
</reference>
<evidence type="ECO:0000259" key="1">
    <source>
        <dbReference type="PROSITE" id="PS51186"/>
    </source>
</evidence>
<proteinExistence type="predicted"/>
<dbReference type="OrthoDB" id="961272at2"/>
<dbReference type="EMBL" id="FOFZ01000005">
    <property type="protein sequence ID" value="SEQ90443.1"/>
    <property type="molecule type" value="Genomic_DNA"/>
</dbReference>
<dbReference type="InterPro" id="IPR016181">
    <property type="entry name" value="Acyl_CoA_acyltransferase"/>
</dbReference>
<dbReference type="GO" id="GO:0016747">
    <property type="term" value="F:acyltransferase activity, transferring groups other than amino-acyl groups"/>
    <property type="evidence" value="ECO:0007669"/>
    <property type="project" value="InterPro"/>
</dbReference>
<protein>
    <submittedName>
        <fullName evidence="2">N-acetylglutamate synthase, GNAT family</fullName>
    </submittedName>
</protein>
<sequence length="151" mass="18087">MKIRPYIQNDKVAVIELLRSNTPRFFDPTEEKYLIEYLNKEVEDYFIVEENHEIIGAGGINYFPEEKTARISWDIIKPDSQGKGIGRKLTEYRINHLNKNIEVDIIIVRTTQLVYKFYEKRGFKLMKVEENFWAKNFDLYQMELKNKNGKE</sequence>
<evidence type="ECO:0000313" key="2">
    <source>
        <dbReference type="EMBL" id="SEQ90443.1"/>
    </source>
</evidence>
<organism evidence="2 3">
    <name type="scientific">Flavobacterium frigoris</name>
    <dbReference type="NCBI Taxonomy" id="229204"/>
    <lineage>
        <taxon>Bacteria</taxon>
        <taxon>Pseudomonadati</taxon>
        <taxon>Bacteroidota</taxon>
        <taxon>Flavobacteriia</taxon>
        <taxon>Flavobacteriales</taxon>
        <taxon>Flavobacteriaceae</taxon>
        <taxon>Flavobacterium</taxon>
    </lineage>
</organism>
<dbReference type="RefSeq" id="WP_074723085.1">
    <property type="nucleotide sequence ID" value="NZ_CBCRVS010000004.1"/>
</dbReference>